<proteinExistence type="predicted"/>
<protein>
    <submittedName>
        <fullName evidence="11">Ferredoxin</fullName>
    </submittedName>
</protein>
<evidence type="ECO:0000256" key="4">
    <source>
        <dbReference type="ARBA" id="ARBA00022723"/>
    </source>
</evidence>
<dbReference type="Proteomes" id="UP000254291">
    <property type="component" value="Unassembled WGS sequence"/>
</dbReference>
<dbReference type="Pfam" id="PF00970">
    <property type="entry name" value="FAD_binding_6"/>
    <property type="match status" value="1"/>
</dbReference>
<dbReference type="SUPFAM" id="SSF54292">
    <property type="entry name" value="2Fe-2S ferredoxin-like"/>
    <property type="match status" value="1"/>
</dbReference>
<dbReference type="InterPro" id="IPR017938">
    <property type="entry name" value="Riboflavin_synthase-like_b-brl"/>
</dbReference>
<evidence type="ECO:0000256" key="1">
    <source>
        <dbReference type="ARBA" id="ARBA00001974"/>
    </source>
</evidence>
<dbReference type="SUPFAM" id="SSF63380">
    <property type="entry name" value="Riboflavin synthase domain-like"/>
    <property type="match status" value="1"/>
</dbReference>
<keyword evidence="8" id="KW-0411">Iron-sulfur</keyword>
<dbReference type="InterPro" id="IPR008333">
    <property type="entry name" value="Cbr1-like_FAD-bd_dom"/>
</dbReference>
<evidence type="ECO:0000256" key="2">
    <source>
        <dbReference type="ARBA" id="ARBA00022630"/>
    </source>
</evidence>
<dbReference type="PANTHER" id="PTHR47354:SF6">
    <property type="entry name" value="NADH OXIDOREDUCTASE HCR"/>
    <property type="match status" value="1"/>
</dbReference>
<dbReference type="SUPFAM" id="SSF52343">
    <property type="entry name" value="Ferredoxin reductase-like, C-terminal NADP-linked domain"/>
    <property type="match status" value="1"/>
</dbReference>
<evidence type="ECO:0000256" key="7">
    <source>
        <dbReference type="ARBA" id="ARBA00023004"/>
    </source>
</evidence>
<keyword evidence="4" id="KW-0479">Metal-binding</keyword>
<dbReference type="InterPro" id="IPR039261">
    <property type="entry name" value="FNR_nucleotide-bd"/>
</dbReference>
<dbReference type="InterPro" id="IPR017927">
    <property type="entry name" value="FAD-bd_FR_type"/>
</dbReference>
<dbReference type="Pfam" id="PF00111">
    <property type="entry name" value="Fer2"/>
    <property type="match status" value="1"/>
</dbReference>
<dbReference type="InterPro" id="IPR001433">
    <property type="entry name" value="OxRdtase_FAD/NAD-bd"/>
</dbReference>
<accession>A0A378SFT0</accession>
<evidence type="ECO:0000256" key="8">
    <source>
        <dbReference type="ARBA" id="ARBA00023014"/>
    </source>
</evidence>
<dbReference type="Gene3D" id="3.40.50.80">
    <property type="entry name" value="Nucleotide-binding domain of ferredoxin-NADP reductase (FNR) module"/>
    <property type="match status" value="1"/>
</dbReference>
<comment type="cofactor">
    <cofactor evidence="1">
        <name>FAD</name>
        <dbReference type="ChEBI" id="CHEBI:57692"/>
    </cofactor>
</comment>
<dbReference type="CDD" id="cd06216">
    <property type="entry name" value="FNR_iron_sulfur_binding_2"/>
    <property type="match status" value="1"/>
</dbReference>
<dbReference type="InterPro" id="IPR050415">
    <property type="entry name" value="MRET"/>
</dbReference>
<evidence type="ECO:0000256" key="6">
    <source>
        <dbReference type="ARBA" id="ARBA00023002"/>
    </source>
</evidence>
<dbReference type="GO" id="GO:0051537">
    <property type="term" value="F:2 iron, 2 sulfur cluster binding"/>
    <property type="evidence" value="ECO:0007669"/>
    <property type="project" value="UniProtKB-KW"/>
</dbReference>
<dbReference type="PROSITE" id="PS51384">
    <property type="entry name" value="FAD_FR"/>
    <property type="match status" value="1"/>
</dbReference>
<keyword evidence="2" id="KW-0285">Flavoprotein</keyword>
<feature type="domain" description="FAD-binding FR-type" evidence="10">
    <location>
        <begin position="43"/>
        <end position="146"/>
    </location>
</feature>
<dbReference type="PRINTS" id="PR00409">
    <property type="entry name" value="PHDIOXRDTASE"/>
</dbReference>
<evidence type="ECO:0000256" key="3">
    <source>
        <dbReference type="ARBA" id="ARBA00022714"/>
    </source>
</evidence>
<dbReference type="AlphaFoldDB" id="A0A378SFT0"/>
<dbReference type="Pfam" id="PF00175">
    <property type="entry name" value="NAD_binding_1"/>
    <property type="match status" value="1"/>
</dbReference>
<dbReference type="GO" id="GO:0046872">
    <property type="term" value="F:metal ion binding"/>
    <property type="evidence" value="ECO:0007669"/>
    <property type="project" value="UniProtKB-KW"/>
</dbReference>
<dbReference type="PANTHER" id="PTHR47354">
    <property type="entry name" value="NADH OXIDOREDUCTASE HCR"/>
    <property type="match status" value="1"/>
</dbReference>
<dbReference type="RefSeq" id="WP_115326607.1">
    <property type="nucleotide sequence ID" value="NZ_JACKST010000065.1"/>
</dbReference>
<evidence type="ECO:0000259" key="9">
    <source>
        <dbReference type="PROSITE" id="PS51085"/>
    </source>
</evidence>
<organism evidence="11 12">
    <name type="scientific">Mycolicibacterium gilvum</name>
    <dbReference type="NCBI Taxonomy" id="1804"/>
    <lineage>
        <taxon>Bacteria</taxon>
        <taxon>Bacillati</taxon>
        <taxon>Actinomycetota</taxon>
        <taxon>Actinomycetes</taxon>
        <taxon>Mycobacteriales</taxon>
        <taxon>Mycobacteriaceae</taxon>
        <taxon>Mycolicibacterium</taxon>
    </lineage>
</organism>
<evidence type="ECO:0000259" key="10">
    <source>
        <dbReference type="PROSITE" id="PS51384"/>
    </source>
</evidence>
<dbReference type="InterPro" id="IPR036010">
    <property type="entry name" value="2Fe-2S_ferredoxin-like_sf"/>
</dbReference>
<keyword evidence="6" id="KW-0560">Oxidoreductase</keyword>
<dbReference type="EMBL" id="UGQM01000001">
    <property type="protein sequence ID" value="STZ41722.1"/>
    <property type="molecule type" value="Genomic_DNA"/>
</dbReference>
<dbReference type="InterPro" id="IPR001041">
    <property type="entry name" value="2Fe-2S_ferredoxin-type"/>
</dbReference>
<feature type="domain" description="2Fe-2S ferredoxin-type" evidence="9">
    <location>
        <begin position="284"/>
        <end position="366"/>
    </location>
</feature>
<name>A0A378SFT0_9MYCO</name>
<dbReference type="GO" id="GO:0016491">
    <property type="term" value="F:oxidoreductase activity"/>
    <property type="evidence" value="ECO:0007669"/>
    <property type="project" value="UniProtKB-KW"/>
</dbReference>
<dbReference type="Gene3D" id="2.40.30.10">
    <property type="entry name" value="Translation factors"/>
    <property type="match status" value="1"/>
</dbReference>
<keyword evidence="3" id="KW-0001">2Fe-2S</keyword>
<dbReference type="CDD" id="cd00207">
    <property type="entry name" value="fer2"/>
    <property type="match status" value="1"/>
</dbReference>
<evidence type="ECO:0000313" key="12">
    <source>
        <dbReference type="Proteomes" id="UP000254291"/>
    </source>
</evidence>
<sequence length="366" mass="40673">MAERGAQPPVPRGRRLFLKAVHHLFKPLRPDDYLEMINPLWTTKELRGKVERVEPRGSEAASVLIRPSYEWPGHKPGQYVRLGLVIDGRYHWRAYSLTSDPHPEDGLISVTPKKVDSGVVSPYLVEKIQPGELVRLGEIEGQFTLPEPLPAKMLFISAGSGITPIISMLRSLDHSDDLRDTVVIHSDRTRDHVMFLSVLEDLEDRHDGVRLDIRLTSERGRFSADELDDVCPDWREREAFCSGPGELLDALIEHWEHHGDSERLHYERFQPKIGGGEVQAGEGGTVAFLDSDETVECDGSTPILEAGEQAGLELAFGCRIGICHTCTGTVKSGKVRDLRSGEVSEPTGGDIRICIHAAEGDVEIEL</sequence>
<evidence type="ECO:0000256" key="5">
    <source>
        <dbReference type="ARBA" id="ARBA00022827"/>
    </source>
</evidence>
<dbReference type="Gene3D" id="3.10.20.30">
    <property type="match status" value="1"/>
</dbReference>
<evidence type="ECO:0000313" key="11">
    <source>
        <dbReference type="EMBL" id="STZ41722.1"/>
    </source>
</evidence>
<dbReference type="PROSITE" id="PS51085">
    <property type="entry name" value="2FE2S_FER_2"/>
    <property type="match status" value="1"/>
</dbReference>
<keyword evidence="7" id="KW-0408">Iron</keyword>
<reference evidence="11 12" key="1">
    <citation type="submission" date="2018-06" db="EMBL/GenBank/DDBJ databases">
        <authorList>
            <consortium name="Pathogen Informatics"/>
            <person name="Doyle S."/>
        </authorList>
    </citation>
    <scope>NUCLEOTIDE SEQUENCE [LARGE SCALE GENOMIC DNA]</scope>
    <source>
        <strain evidence="11 12">NCTC10742</strain>
    </source>
</reference>
<keyword evidence="5" id="KW-0274">FAD</keyword>
<gene>
    <name evidence="11" type="ORF">NCTC10742_00929</name>
</gene>
<dbReference type="InterPro" id="IPR012675">
    <property type="entry name" value="Beta-grasp_dom_sf"/>
</dbReference>